<dbReference type="Proteomes" id="UP001419084">
    <property type="component" value="Unassembled WGS sequence"/>
</dbReference>
<dbReference type="RefSeq" id="WP_346066126.1">
    <property type="nucleotide sequence ID" value="NZ_BRPJ01000087.1"/>
</dbReference>
<dbReference type="SUPFAM" id="SSF55729">
    <property type="entry name" value="Acyl-CoA N-acyltransferases (Nat)"/>
    <property type="match status" value="1"/>
</dbReference>
<name>A0ABQ5MBJ3_9FIRM</name>
<proteinExistence type="predicted"/>
<reference evidence="1 2" key="1">
    <citation type="journal article" date="2024" name="Int. J. Syst. Evol. Microbiol.">
        <title>Lacrimispora brassicae sp. nov. isolated from fermented cabbage, and proposal of Clostridium indicum Gundawar et al. 2019 and Clostridium methoxybenzovorans Mechichi et al. 1999 as heterotypic synonyms of Lacrimispora amygdalina (Parshina et al. 2003) Haas and Blanchard 2020 and Lacrimispora indolis (McClung and McCoy 1957) Haas and Blanchard 2020, respectively.</title>
        <authorList>
            <person name="Kobayashi H."/>
            <person name="Tanizawa Y."/>
            <person name="Sakamoto M."/>
            <person name="Ohkuma M."/>
            <person name="Tohno M."/>
        </authorList>
    </citation>
    <scope>NUCLEOTIDE SEQUENCE [LARGE SCALE GENOMIC DNA]</scope>
    <source>
        <strain evidence="1 2">DSM 12857</strain>
    </source>
</reference>
<protein>
    <submittedName>
        <fullName evidence="1">Uncharacterized protein</fullName>
    </submittedName>
</protein>
<organism evidence="1 2">
    <name type="scientific">Lacrimispora amygdalina</name>
    <dbReference type="NCBI Taxonomy" id="253257"/>
    <lineage>
        <taxon>Bacteria</taxon>
        <taxon>Bacillati</taxon>
        <taxon>Bacillota</taxon>
        <taxon>Clostridia</taxon>
        <taxon>Lachnospirales</taxon>
        <taxon>Lachnospiraceae</taxon>
        <taxon>Lacrimispora</taxon>
    </lineage>
</organism>
<evidence type="ECO:0000313" key="1">
    <source>
        <dbReference type="EMBL" id="GLB32200.1"/>
    </source>
</evidence>
<dbReference type="InterPro" id="IPR016181">
    <property type="entry name" value="Acyl_CoA_acyltransferase"/>
</dbReference>
<gene>
    <name evidence="1" type="ORF">LAD12857_41230</name>
</gene>
<dbReference type="Gene3D" id="3.40.630.30">
    <property type="match status" value="1"/>
</dbReference>
<keyword evidence="2" id="KW-1185">Reference proteome</keyword>
<comment type="caution">
    <text evidence="1">The sequence shown here is derived from an EMBL/GenBank/DDBJ whole genome shotgun (WGS) entry which is preliminary data.</text>
</comment>
<accession>A0ABQ5MBJ3</accession>
<evidence type="ECO:0000313" key="2">
    <source>
        <dbReference type="Proteomes" id="UP001419084"/>
    </source>
</evidence>
<dbReference type="EMBL" id="BRPJ01000087">
    <property type="protein sequence ID" value="GLB32200.1"/>
    <property type="molecule type" value="Genomic_DNA"/>
</dbReference>
<sequence length="64" mass="7464">MNFLGTVVLETERLIIRPFNAGDARDMFHNWANNSHVTRYLICDYTLYAITKDQYSGSSYVKRS</sequence>